<feature type="transmembrane region" description="Helical" evidence="1">
    <location>
        <begin position="556"/>
        <end position="579"/>
    </location>
</feature>
<keyword evidence="1" id="KW-1133">Transmembrane helix</keyword>
<dbReference type="Pfam" id="PF01841">
    <property type="entry name" value="Transglut_core"/>
    <property type="match status" value="1"/>
</dbReference>
<feature type="domain" description="Transglutaminase-like" evidence="2">
    <location>
        <begin position="407"/>
        <end position="477"/>
    </location>
</feature>
<dbReference type="SUPFAM" id="SSF54001">
    <property type="entry name" value="Cysteine proteinases"/>
    <property type="match status" value="1"/>
</dbReference>
<feature type="transmembrane region" description="Helical" evidence="1">
    <location>
        <begin position="7"/>
        <end position="25"/>
    </location>
</feature>
<dbReference type="InterPro" id="IPR002931">
    <property type="entry name" value="Transglutaminase-like"/>
</dbReference>
<dbReference type="InterPro" id="IPR052901">
    <property type="entry name" value="Bact_TGase-like"/>
</dbReference>
<dbReference type="SMART" id="SM00460">
    <property type="entry name" value="TGc"/>
    <property type="match status" value="1"/>
</dbReference>
<dbReference type="Proteomes" id="UP001500359">
    <property type="component" value="Unassembled WGS sequence"/>
</dbReference>
<keyword evidence="1" id="KW-0812">Transmembrane</keyword>
<dbReference type="PANTHER" id="PTHR42736">
    <property type="entry name" value="PROTEIN-GLUTAMINE GAMMA-GLUTAMYLTRANSFERASE"/>
    <property type="match status" value="1"/>
</dbReference>
<evidence type="ECO:0000256" key="1">
    <source>
        <dbReference type="SAM" id="Phobius"/>
    </source>
</evidence>
<dbReference type="EMBL" id="BAAAFD010000008">
    <property type="protein sequence ID" value="GAA0858251.1"/>
    <property type="molecule type" value="Genomic_DNA"/>
</dbReference>
<dbReference type="Pfam" id="PF11992">
    <property type="entry name" value="TgpA_N"/>
    <property type="match status" value="1"/>
</dbReference>
<dbReference type="Gene3D" id="3.10.620.30">
    <property type="match status" value="1"/>
</dbReference>
<evidence type="ECO:0000313" key="4">
    <source>
        <dbReference type="Proteomes" id="UP001500359"/>
    </source>
</evidence>
<feature type="transmembrane region" description="Helical" evidence="1">
    <location>
        <begin position="80"/>
        <end position="98"/>
    </location>
</feature>
<proteinExistence type="predicted"/>
<gene>
    <name evidence="3" type="ORF">GCM10009114_27160</name>
</gene>
<accession>A0ABN1LNF0</accession>
<reference evidence="3 4" key="1">
    <citation type="journal article" date="2019" name="Int. J. Syst. Evol. Microbiol.">
        <title>The Global Catalogue of Microorganisms (GCM) 10K type strain sequencing project: providing services to taxonomists for standard genome sequencing and annotation.</title>
        <authorList>
            <consortium name="The Broad Institute Genomics Platform"/>
            <consortium name="The Broad Institute Genome Sequencing Center for Infectious Disease"/>
            <person name="Wu L."/>
            <person name="Ma J."/>
        </authorList>
    </citation>
    <scope>NUCLEOTIDE SEQUENCE [LARGE SCALE GENOMIC DNA]</scope>
    <source>
        <strain evidence="3 4">JCM 15896</strain>
    </source>
</reference>
<organism evidence="3 4">
    <name type="scientific">Aliiglaciecola litoralis</name>
    <dbReference type="NCBI Taxonomy" id="582857"/>
    <lineage>
        <taxon>Bacteria</taxon>
        <taxon>Pseudomonadati</taxon>
        <taxon>Pseudomonadota</taxon>
        <taxon>Gammaproteobacteria</taxon>
        <taxon>Alteromonadales</taxon>
        <taxon>Alteromonadaceae</taxon>
        <taxon>Aliiglaciecola</taxon>
    </lineage>
</organism>
<dbReference type="InterPro" id="IPR021878">
    <property type="entry name" value="TgpA_N"/>
</dbReference>
<keyword evidence="4" id="KW-1185">Reference proteome</keyword>
<evidence type="ECO:0000259" key="2">
    <source>
        <dbReference type="SMART" id="SM00460"/>
    </source>
</evidence>
<protein>
    <submittedName>
        <fullName evidence="3">DUF3488 and transglutaminase-like domain-containing protein</fullName>
    </submittedName>
</protein>
<keyword evidence="1" id="KW-0472">Membrane</keyword>
<dbReference type="PANTHER" id="PTHR42736:SF1">
    <property type="entry name" value="PROTEIN-GLUTAMINE GAMMA-GLUTAMYLTRANSFERASE"/>
    <property type="match status" value="1"/>
</dbReference>
<sequence length="673" mass="76369">MFRVAKNHGHLVLTATFLCVSLSLLEPVMSWIIILVVCAVIMRLALYLQLQKHAPSVRTLNLLALLSAIVLAYFSFQLGVLLGMLNLLVLACALKLMLLRSNKDYYQLVTSCGFLIGCGFIFQQGIGFSVFYLALTMLLMLSLACQNSPARSIQTNSKHIALMSAQAAPICGLLFIVMPQVGPLWQMPSSKSHKTGLAEQVTPGDIASLSQSSELAFRVTFDGRIPTNQERYWRAMVLEDFDGKTWRVSPLRKSVRRQYQQSNKAFTPSVVGPYLSYNVIAEPTHQRWLYAIDVAVANDPATAKKIWQGHDYQLISRSPLMSNFQYSVKSYLNTPLNQSLFSVDNRINQQLPSQGNPRTQSWVRELRKANPNDSAFIQAVLANFKNQPFEYTLTPPLMQDQPVDQFLFDQQSGFCSHYASAMAYALRLGGIPARMVTGYQGGEMRENAYLSVYQYDAHAWVEAWHSELGWQRYDPTAVVAPDRVIYGLRAAIADASELIDSPFLLNRFNGVAWLTELRFMLADLDFLWTKWIIGFDKQTQQDLIKSLIGKLTPQRLALFGLSVMGIIALLLLTFFWRALRGYQTDMMTQYYLRAEVLLQKLNIQRLRHQGPQEFAQTVSVKAPPSINKPFARITSQFIQYHYQNLKPEQRAALITKVKSDWQQLKKATKKIVR</sequence>
<dbReference type="InterPro" id="IPR038765">
    <property type="entry name" value="Papain-like_cys_pep_sf"/>
</dbReference>
<feature type="transmembrane region" description="Helical" evidence="1">
    <location>
        <begin position="31"/>
        <end position="50"/>
    </location>
</feature>
<comment type="caution">
    <text evidence="3">The sequence shown here is derived from an EMBL/GenBank/DDBJ whole genome shotgun (WGS) entry which is preliminary data.</text>
</comment>
<evidence type="ECO:0000313" key="3">
    <source>
        <dbReference type="EMBL" id="GAA0858251.1"/>
    </source>
</evidence>
<feature type="transmembrane region" description="Helical" evidence="1">
    <location>
        <begin position="57"/>
        <end position="74"/>
    </location>
</feature>
<name>A0ABN1LNF0_9ALTE</name>